<reference evidence="3 4" key="1">
    <citation type="submission" date="2017-03" db="EMBL/GenBank/DDBJ databases">
        <title>Genomes of endolithic fungi from Antarctica.</title>
        <authorList>
            <person name="Coleine C."/>
            <person name="Masonjones S."/>
            <person name="Stajich J.E."/>
        </authorList>
    </citation>
    <scope>NUCLEOTIDE SEQUENCE [LARGE SCALE GENOMIC DNA]</scope>
    <source>
        <strain evidence="3 4">CCFEE 6314</strain>
    </source>
</reference>
<sequence length="773" mass="87816">MLHNIWQCYSSLAIFALLLPQGLARIPADQFEVPVPEQALNPVQVGDDAEPVCCFKSGFNHPGSFDAGHRFNVRTPKDDPQRPIQEPDSYNKSLLPLAFEPLPLGSVKPLGWLGQQMRLMADGLPGHMHEFYRLIKDAPCPHKPNRFSAGLNEAWPYSYNALVPLAYVTDDPRLKSHVLRVTNYILDHQHADGWLGPEEKLSRRNFWGRYPLFLGLIQLIEVEPELAKARILPAMHRFIDLMHEMLSHNYQGFVWRPGDEFDEQWGRSRAADMVFALQWLYEKHPDGNQRKIHHCMVHLYEMAYDWGYWFDEKNFLKVDLDLLPVRLTNSLFPYVHGVNAGQGLKWAAVMRRIAHDDSLLDVARNGVNWTFTYHGTPSGAIVGDEREAGLSPVRGTELCSVVESMFSLNYLYQALGDRDFADRVELAAYNALPVMLMPDWWAHQYIAQTNQPVSRRLEQTPFWNVGPFGQTFGTEPNFPCCTVNMQGYSKFVPAMYLKDGDEGLVHAVLGPAQVSTTLKGENPVVIQCETKYPFINVLNYEVKARYPFKFSFRVPSWAVLPESGVWIDGGKKHHLKPNDATGLHTMVIPAGLTHIEVKFGAEIRIEPRANDTVAVYHGALLYAVSPAGDYYYTRPGRYPDSQAPPEARDWEIIPWSSWNLAIDISTLKLFEYPPRDLPNPIWRYQAPPVSISVLACEIDWKLTGGYAPNPPLTGQRNCTSRAFPIELRPYGSAKLHMAELPTVDLRPGSPDLWRPKDGNGNENNAEWDHQLEL</sequence>
<protein>
    <submittedName>
        <fullName evidence="3">Uncharacterized protein</fullName>
    </submittedName>
</protein>
<name>A0A438NEH0_EXOME</name>
<dbReference type="VEuPathDB" id="FungiDB:PV10_04731"/>
<dbReference type="GO" id="GO:0005975">
    <property type="term" value="P:carbohydrate metabolic process"/>
    <property type="evidence" value="ECO:0007669"/>
    <property type="project" value="InterPro"/>
</dbReference>
<keyword evidence="2" id="KW-0732">Signal</keyword>
<feature type="region of interest" description="Disordered" evidence="1">
    <location>
        <begin position="67"/>
        <end position="87"/>
    </location>
</feature>
<evidence type="ECO:0000313" key="3">
    <source>
        <dbReference type="EMBL" id="RVX74133.1"/>
    </source>
</evidence>
<dbReference type="AlphaFoldDB" id="A0A438NEH0"/>
<comment type="caution">
    <text evidence="3">The sequence shown here is derived from an EMBL/GenBank/DDBJ whole genome shotgun (WGS) entry which is preliminary data.</text>
</comment>
<dbReference type="InterPro" id="IPR008928">
    <property type="entry name" value="6-hairpin_glycosidase_sf"/>
</dbReference>
<accession>A0A438NEH0</accession>
<dbReference type="SUPFAM" id="SSF48208">
    <property type="entry name" value="Six-hairpin glycosidases"/>
    <property type="match status" value="1"/>
</dbReference>
<evidence type="ECO:0000256" key="1">
    <source>
        <dbReference type="SAM" id="MobiDB-lite"/>
    </source>
</evidence>
<evidence type="ECO:0000256" key="2">
    <source>
        <dbReference type="SAM" id="SignalP"/>
    </source>
</evidence>
<organism evidence="3 4">
    <name type="scientific">Exophiala mesophila</name>
    <name type="common">Black yeast-like fungus</name>
    <dbReference type="NCBI Taxonomy" id="212818"/>
    <lineage>
        <taxon>Eukaryota</taxon>
        <taxon>Fungi</taxon>
        <taxon>Dikarya</taxon>
        <taxon>Ascomycota</taxon>
        <taxon>Pezizomycotina</taxon>
        <taxon>Eurotiomycetes</taxon>
        <taxon>Chaetothyriomycetidae</taxon>
        <taxon>Chaetothyriales</taxon>
        <taxon>Herpotrichiellaceae</taxon>
        <taxon>Exophiala</taxon>
    </lineage>
</organism>
<dbReference type="PANTHER" id="PTHR31151">
    <property type="entry name" value="PROLINE-TRNA LIGASE (DUF1680)"/>
    <property type="match status" value="1"/>
</dbReference>
<proteinExistence type="predicted"/>
<gene>
    <name evidence="3" type="ORF">B0A52_01965</name>
</gene>
<dbReference type="Proteomes" id="UP000288859">
    <property type="component" value="Unassembled WGS sequence"/>
</dbReference>
<dbReference type="EMBL" id="NAJM01000005">
    <property type="protein sequence ID" value="RVX74133.1"/>
    <property type="molecule type" value="Genomic_DNA"/>
</dbReference>
<dbReference type="OrthoDB" id="5358475at2759"/>
<feature type="signal peptide" evidence="2">
    <location>
        <begin position="1"/>
        <end position="24"/>
    </location>
</feature>
<evidence type="ECO:0000313" key="4">
    <source>
        <dbReference type="Proteomes" id="UP000288859"/>
    </source>
</evidence>
<feature type="chain" id="PRO_5019061434" evidence="2">
    <location>
        <begin position="25"/>
        <end position="773"/>
    </location>
</feature>
<feature type="region of interest" description="Disordered" evidence="1">
    <location>
        <begin position="747"/>
        <end position="773"/>
    </location>
</feature>
<dbReference type="PANTHER" id="PTHR31151:SF0">
    <property type="entry name" value="PROLINE-TRNA LIGASE (DUF1680)"/>
    <property type="match status" value="1"/>
</dbReference>